<accession>A0ABP9VQY9</accession>
<keyword evidence="1" id="KW-0378">Hydrolase</keyword>
<name>A0ABP9VQY9_9BACT</name>
<dbReference type="Pfam" id="PF20434">
    <property type="entry name" value="BD-FAE"/>
    <property type="match status" value="1"/>
</dbReference>
<dbReference type="RefSeq" id="WP_345684415.1">
    <property type="nucleotide sequence ID" value="NZ_BAABRO010000005.1"/>
</dbReference>
<dbReference type="InterPro" id="IPR011992">
    <property type="entry name" value="EF-hand-dom_pair"/>
</dbReference>
<dbReference type="Proteomes" id="UP001416858">
    <property type="component" value="Unassembled WGS sequence"/>
</dbReference>
<keyword evidence="6" id="KW-1185">Reference proteome</keyword>
<keyword evidence="2" id="KW-0732">Signal</keyword>
<evidence type="ECO:0000259" key="4">
    <source>
        <dbReference type="Pfam" id="PF20434"/>
    </source>
</evidence>
<reference evidence="5 6" key="1">
    <citation type="submission" date="2024-02" db="EMBL/GenBank/DDBJ databases">
        <title>Rhodopirellula caenicola NBRC 110016.</title>
        <authorList>
            <person name="Ichikawa N."/>
            <person name="Katano-Makiyama Y."/>
            <person name="Hidaka K."/>
        </authorList>
    </citation>
    <scope>NUCLEOTIDE SEQUENCE [LARGE SCALE GENOMIC DNA]</scope>
    <source>
        <strain evidence="5 6">NBRC 110016</strain>
    </source>
</reference>
<gene>
    <name evidence="5" type="ORF">Rcae01_03023</name>
</gene>
<evidence type="ECO:0000256" key="2">
    <source>
        <dbReference type="SAM" id="SignalP"/>
    </source>
</evidence>
<feature type="chain" id="PRO_5047084927" description="Carboxylesterase NlhH" evidence="2">
    <location>
        <begin position="27"/>
        <end position="375"/>
    </location>
</feature>
<dbReference type="PANTHER" id="PTHR48081:SF13">
    <property type="entry name" value="ALPHA_BETA HYDROLASE"/>
    <property type="match status" value="1"/>
</dbReference>
<evidence type="ECO:0000259" key="3">
    <source>
        <dbReference type="Pfam" id="PF13202"/>
    </source>
</evidence>
<proteinExistence type="predicted"/>
<protein>
    <recommendedName>
        <fullName evidence="7">Carboxylesterase NlhH</fullName>
    </recommendedName>
</protein>
<comment type="caution">
    <text evidence="5">The sequence shown here is derived from an EMBL/GenBank/DDBJ whole genome shotgun (WGS) entry which is preliminary data.</text>
</comment>
<feature type="domain" description="BD-FAE-like" evidence="4">
    <location>
        <begin position="111"/>
        <end position="318"/>
    </location>
</feature>
<dbReference type="InterPro" id="IPR029058">
    <property type="entry name" value="AB_hydrolase_fold"/>
</dbReference>
<evidence type="ECO:0000313" key="6">
    <source>
        <dbReference type="Proteomes" id="UP001416858"/>
    </source>
</evidence>
<dbReference type="PANTHER" id="PTHR48081">
    <property type="entry name" value="AB HYDROLASE SUPERFAMILY PROTEIN C4A8.06C"/>
    <property type="match status" value="1"/>
</dbReference>
<evidence type="ECO:0008006" key="7">
    <source>
        <dbReference type="Google" id="ProtNLM"/>
    </source>
</evidence>
<dbReference type="Gene3D" id="3.40.50.1820">
    <property type="entry name" value="alpha/beta hydrolase"/>
    <property type="match status" value="1"/>
</dbReference>
<feature type="domain" description="EF-hand" evidence="3">
    <location>
        <begin position="37"/>
        <end position="53"/>
    </location>
</feature>
<dbReference type="InterPro" id="IPR049492">
    <property type="entry name" value="BD-FAE-like_dom"/>
</dbReference>
<sequence>MMNHRRYFLTILCLALTGIGTSTSHAQTASQETSPQFKRLDRNRDGKLTDDEFSGPLFRRIDTNQDGVISVAEDQAFTRRAGRGPAAAVTTSVQAELDLPYAGTDNPRQTLDLYLPKTRKDDKPLPVVVFIHGGGWQNGDKKGGYGPLAPLVESGQYIGVSVGYRLSGEAIWPAQIHDCKAAIRWLRGNAKRYNLDPDKIGVTGTSAGGHLVAMLGTTGDVPELEGQLGDHLSHSSSVNCVVDQYGPTDLLSMGGWHDDANSPESKLVGGTLQENPKAARNASPITYVSKNDSPFLIIHGTDDRVVPLDQSEQLHEALSKVGVESMLVPVQGGGHGRFSSPEVAKRLKQFFDKHLLGKEVTISSEPIPQRSNNPK</sequence>
<dbReference type="Pfam" id="PF13202">
    <property type="entry name" value="EF-hand_5"/>
    <property type="match status" value="2"/>
</dbReference>
<organism evidence="5 6">
    <name type="scientific">Novipirellula caenicola</name>
    <dbReference type="NCBI Taxonomy" id="1536901"/>
    <lineage>
        <taxon>Bacteria</taxon>
        <taxon>Pseudomonadati</taxon>
        <taxon>Planctomycetota</taxon>
        <taxon>Planctomycetia</taxon>
        <taxon>Pirellulales</taxon>
        <taxon>Pirellulaceae</taxon>
        <taxon>Novipirellula</taxon>
    </lineage>
</organism>
<dbReference type="SUPFAM" id="SSF47473">
    <property type="entry name" value="EF-hand"/>
    <property type="match status" value="1"/>
</dbReference>
<dbReference type="EMBL" id="BAABRO010000005">
    <property type="protein sequence ID" value="GAA5507567.1"/>
    <property type="molecule type" value="Genomic_DNA"/>
</dbReference>
<feature type="signal peptide" evidence="2">
    <location>
        <begin position="1"/>
        <end position="26"/>
    </location>
</feature>
<dbReference type="SUPFAM" id="SSF53474">
    <property type="entry name" value="alpha/beta-Hydrolases"/>
    <property type="match status" value="1"/>
</dbReference>
<dbReference type="Gene3D" id="1.10.238.10">
    <property type="entry name" value="EF-hand"/>
    <property type="match status" value="1"/>
</dbReference>
<evidence type="ECO:0000256" key="1">
    <source>
        <dbReference type="ARBA" id="ARBA00022801"/>
    </source>
</evidence>
<feature type="domain" description="EF-hand" evidence="3">
    <location>
        <begin position="57"/>
        <end position="73"/>
    </location>
</feature>
<dbReference type="InterPro" id="IPR050300">
    <property type="entry name" value="GDXG_lipolytic_enzyme"/>
</dbReference>
<evidence type="ECO:0000313" key="5">
    <source>
        <dbReference type="EMBL" id="GAA5507567.1"/>
    </source>
</evidence>
<dbReference type="InterPro" id="IPR002048">
    <property type="entry name" value="EF_hand_dom"/>
</dbReference>